<feature type="chain" id="PRO_5004103953" evidence="1">
    <location>
        <begin position="18"/>
        <end position="113"/>
    </location>
</feature>
<evidence type="ECO:0000313" key="2">
    <source>
        <dbReference type="EMBL" id="AGJ90344.1"/>
    </source>
</evidence>
<reference evidence="2" key="1">
    <citation type="journal article" date="2015" name="Vet. Parasitol.">
        <title>New salivary anti-haemostatics containing protective epitopes from Ornithodoros moubata ticks: Assessment of their individual and combined vaccine efficacy.</title>
        <authorList>
            <person name="Diaz-Martin V."/>
            <person name="Manzano-Roman R."/>
            <person name="Oleaga A."/>
            <person name="Perez-Sanchez R."/>
        </authorList>
    </citation>
    <scope>NUCLEOTIDE SEQUENCE</scope>
</reference>
<dbReference type="AlphaFoldDB" id="M9WFZ6"/>
<evidence type="ECO:0000256" key="1">
    <source>
        <dbReference type="SAM" id="SignalP"/>
    </source>
</evidence>
<accession>M9WFZ6</accession>
<sequence length="113" mass="12383">MHLLSFGSLALFYGVFATFIIEDLPGILNGTGEDYEDYDYGPQKNLTECDHASPRLPGSNETYTCSHLCSTSGYANEEDGKWCTTTTITQTSTYDEWVNGTCRNGTCVTNASP</sequence>
<name>M9WFZ6_ORNMO</name>
<proteinExistence type="evidence at transcript level"/>
<keyword evidence="1" id="KW-0732">Signal</keyword>
<feature type="signal peptide" evidence="1">
    <location>
        <begin position="1"/>
        <end position="17"/>
    </location>
</feature>
<organism evidence="2">
    <name type="scientific">Ornithodoros moubata</name>
    <name type="common">Soft tick</name>
    <name type="synonym">Argasid tick</name>
    <dbReference type="NCBI Taxonomy" id="6938"/>
    <lineage>
        <taxon>Eukaryota</taxon>
        <taxon>Metazoa</taxon>
        <taxon>Ecdysozoa</taxon>
        <taxon>Arthropoda</taxon>
        <taxon>Chelicerata</taxon>
        <taxon>Arachnida</taxon>
        <taxon>Acari</taxon>
        <taxon>Parasitiformes</taxon>
        <taxon>Ixodida</taxon>
        <taxon>Ixodoidea</taxon>
        <taxon>Argasidae</taxon>
        <taxon>Ornithodorinae</taxon>
        <taxon>Ornithodoros</taxon>
    </lineage>
</organism>
<protein>
    <submittedName>
        <fullName evidence="2">7DB family member</fullName>
    </submittedName>
</protein>
<dbReference type="EMBL" id="KC908104">
    <property type="protein sequence ID" value="AGJ90344.1"/>
    <property type="molecule type" value="mRNA"/>
</dbReference>